<dbReference type="EMBL" id="JACSCY010000004">
    <property type="protein sequence ID" value="MBC6610857.1"/>
    <property type="molecule type" value="Genomic_DNA"/>
</dbReference>
<evidence type="ECO:0008006" key="3">
    <source>
        <dbReference type="Google" id="ProtNLM"/>
    </source>
</evidence>
<protein>
    <recommendedName>
        <fullName evidence="3">STAS/SEC14 domain-containing protein</fullName>
    </recommendedName>
</protein>
<evidence type="ECO:0000313" key="1">
    <source>
        <dbReference type="EMBL" id="MBC6610857.1"/>
    </source>
</evidence>
<gene>
    <name evidence="1" type="ORF">H8B15_07975</name>
</gene>
<accession>A0ABR7MJS8</accession>
<organism evidence="1 2">
    <name type="scientific">Hymenobacter citatus</name>
    <dbReference type="NCBI Taxonomy" id="2763506"/>
    <lineage>
        <taxon>Bacteria</taxon>
        <taxon>Pseudomonadati</taxon>
        <taxon>Bacteroidota</taxon>
        <taxon>Cytophagia</taxon>
        <taxon>Cytophagales</taxon>
        <taxon>Hymenobacteraceae</taxon>
        <taxon>Hymenobacter</taxon>
    </lineage>
</organism>
<name>A0ABR7MJS8_9BACT</name>
<dbReference type="Proteomes" id="UP000622017">
    <property type="component" value="Unassembled WGS sequence"/>
</dbReference>
<reference evidence="1 2" key="1">
    <citation type="submission" date="2020-08" db="EMBL/GenBank/DDBJ databases">
        <title>Hymenobacter sp.</title>
        <authorList>
            <person name="Kim M.K."/>
        </authorList>
    </citation>
    <scope>NUCLEOTIDE SEQUENCE [LARGE SCALE GENOMIC DNA]</scope>
    <source>
        <strain evidence="1 2">BT507</strain>
    </source>
</reference>
<proteinExistence type="predicted"/>
<comment type="caution">
    <text evidence="1">The sequence shown here is derived from an EMBL/GenBank/DDBJ whole genome shotgun (WGS) entry which is preliminary data.</text>
</comment>
<evidence type="ECO:0000313" key="2">
    <source>
        <dbReference type="Proteomes" id="UP000622017"/>
    </source>
</evidence>
<sequence length="145" mass="16805">MAIAYPLSTDCYPVHDVLGQLIATAYYHAQDELLYVVWTGHITNVEVIQVAESFLQLQNIRRITRLYNDKTATTGDWAEAMPWLEFEWLPNAILNGLCAIAYVLSPDVSNQLISRRFADRVRLHLPIQLFYDYDKETALTWLRTQ</sequence>
<keyword evidence="2" id="KW-1185">Reference proteome</keyword>
<dbReference type="RefSeq" id="WP_187319134.1">
    <property type="nucleotide sequence ID" value="NZ_JACSCY010000004.1"/>
</dbReference>